<evidence type="ECO:0000256" key="2">
    <source>
        <dbReference type="ARBA" id="ARBA00022900"/>
    </source>
</evidence>
<reference evidence="4 5" key="1">
    <citation type="journal article" date="2018" name="Nat. Ecol. Evol.">
        <title>Shark genomes provide insights into elasmobranch evolution and the origin of vertebrates.</title>
        <authorList>
            <person name="Hara Y"/>
            <person name="Yamaguchi K"/>
            <person name="Onimaru K"/>
            <person name="Kadota M"/>
            <person name="Koyanagi M"/>
            <person name="Keeley SD"/>
            <person name="Tatsumi K"/>
            <person name="Tanaka K"/>
            <person name="Motone F"/>
            <person name="Kageyama Y"/>
            <person name="Nozu R"/>
            <person name="Adachi N"/>
            <person name="Nishimura O"/>
            <person name="Nakagawa R"/>
            <person name="Tanegashima C"/>
            <person name="Kiyatake I"/>
            <person name="Matsumoto R"/>
            <person name="Murakumo K"/>
            <person name="Nishida K"/>
            <person name="Terakita A"/>
            <person name="Kuratani S"/>
            <person name="Sato K"/>
            <person name="Hyodo S Kuraku.S."/>
        </authorList>
    </citation>
    <scope>NUCLEOTIDE SEQUENCE [LARGE SCALE GENOMIC DNA]</scope>
</reference>
<dbReference type="PANTHER" id="PTHR46676:SF1">
    <property type="entry name" value="PROTEIN AMBP"/>
    <property type="match status" value="1"/>
</dbReference>
<evidence type="ECO:0000256" key="1">
    <source>
        <dbReference type="ARBA" id="ARBA00022690"/>
    </source>
</evidence>
<name>A0A401Q243_SCYTO</name>
<dbReference type="EMBL" id="BFAA01014655">
    <property type="protein sequence ID" value="GCB79438.1"/>
    <property type="molecule type" value="Genomic_DNA"/>
</dbReference>
<dbReference type="InterPro" id="IPR029856">
    <property type="entry name" value="AMBP"/>
</dbReference>
<protein>
    <recommendedName>
        <fullName evidence="3">Lipocalin/cytosolic fatty-acid binding domain-containing protein</fullName>
    </recommendedName>
</protein>
<dbReference type="Gene3D" id="2.40.128.20">
    <property type="match status" value="1"/>
</dbReference>
<gene>
    <name evidence="4" type="ORF">scyTo_0019544</name>
</gene>
<comment type="caution">
    <text evidence="4">The sequence shown here is derived from an EMBL/GenBank/DDBJ whole genome shotgun (WGS) entry which is preliminary data.</text>
</comment>
<sequence length="118" mass="13910">RGKCLQIILPYRMTEQDGQFEFHSDRWKNDNDVYVAETNYDEYALIHNTITTGREVRTLVKLYGRGQELRPDILERFRQYCLTHGLEEENIITFAKRDSVPHSVVKLNLGPVVKREVN</sequence>
<keyword evidence="5" id="KW-1185">Reference proteome</keyword>
<dbReference type="GO" id="GO:0004867">
    <property type="term" value="F:serine-type endopeptidase inhibitor activity"/>
    <property type="evidence" value="ECO:0007669"/>
    <property type="project" value="UniProtKB-KW"/>
</dbReference>
<evidence type="ECO:0000259" key="3">
    <source>
        <dbReference type="Pfam" id="PF00061"/>
    </source>
</evidence>
<dbReference type="PANTHER" id="PTHR46676">
    <property type="entry name" value="PROTEIN AMBP"/>
    <property type="match status" value="1"/>
</dbReference>
<dbReference type="STRING" id="75743.A0A401Q243"/>
<dbReference type="AlphaFoldDB" id="A0A401Q243"/>
<evidence type="ECO:0000313" key="5">
    <source>
        <dbReference type="Proteomes" id="UP000288216"/>
    </source>
</evidence>
<dbReference type="OrthoDB" id="9048943at2759"/>
<feature type="domain" description="Lipocalin/cytosolic fatty-acid binding" evidence="3">
    <location>
        <begin position="2"/>
        <end position="98"/>
    </location>
</feature>
<proteinExistence type="predicted"/>
<dbReference type="PRINTS" id="PR00179">
    <property type="entry name" value="LIPOCALIN"/>
</dbReference>
<evidence type="ECO:0000313" key="4">
    <source>
        <dbReference type="EMBL" id="GCB79438.1"/>
    </source>
</evidence>
<keyword evidence="2" id="KW-0722">Serine protease inhibitor</keyword>
<keyword evidence="1" id="KW-0646">Protease inhibitor</keyword>
<feature type="non-terminal residue" evidence="4">
    <location>
        <position position="1"/>
    </location>
</feature>
<dbReference type="PRINTS" id="PR01254">
    <property type="entry name" value="PGNDSYNTHASE"/>
</dbReference>
<accession>A0A401Q243</accession>
<dbReference type="Proteomes" id="UP000288216">
    <property type="component" value="Unassembled WGS sequence"/>
</dbReference>
<dbReference type="Pfam" id="PF00061">
    <property type="entry name" value="Lipocalin"/>
    <property type="match status" value="1"/>
</dbReference>
<dbReference type="SUPFAM" id="SSF50814">
    <property type="entry name" value="Lipocalins"/>
    <property type="match status" value="1"/>
</dbReference>
<dbReference type="InterPro" id="IPR000566">
    <property type="entry name" value="Lipocln_cytosolic_FA-bd_dom"/>
</dbReference>
<organism evidence="4 5">
    <name type="scientific">Scyliorhinus torazame</name>
    <name type="common">Cloudy catshark</name>
    <name type="synonym">Catulus torazame</name>
    <dbReference type="NCBI Taxonomy" id="75743"/>
    <lineage>
        <taxon>Eukaryota</taxon>
        <taxon>Metazoa</taxon>
        <taxon>Chordata</taxon>
        <taxon>Craniata</taxon>
        <taxon>Vertebrata</taxon>
        <taxon>Chondrichthyes</taxon>
        <taxon>Elasmobranchii</taxon>
        <taxon>Galeomorphii</taxon>
        <taxon>Galeoidea</taxon>
        <taxon>Carcharhiniformes</taxon>
        <taxon>Scyliorhinidae</taxon>
        <taxon>Scyliorhinus</taxon>
    </lineage>
</organism>
<dbReference type="InterPro" id="IPR012674">
    <property type="entry name" value="Calycin"/>
</dbReference>